<dbReference type="FunFam" id="3.30.460.10:FF:000001">
    <property type="entry name" value="GTP pyrophosphokinase RelA"/>
    <property type="match status" value="1"/>
</dbReference>
<comment type="similarity">
    <text evidence="1">Belongs to the RelA/SpoT family.</text>
</comment>
<dbReference type="InterPro" id="IPR006674">
    <property type="entry name" value="HD_domain"/>
</dbReference>
<keyword evidence="3" id="KW-0346">Stress response</keyword>
<evidence type="ECO:0000313" key="8">
    <source>
        <dbReference type="Proteomes" id="UP000826271"/>
    </source>
</evidence>
<dbReference type="SUPFAM" id="SSF81301">
    <property type="entry name" value="Nucleotidyltransferase"/>
    <property type="match status" value="1"/>
</dbReference>
<dbReference type="PANTHER" id="PTHR21262">
    <property type="entry name" value="GUANOSINE-3',5'-BIS DIPHOSPHATE 3'-PYROPHOSPHOHYDROLASE"/>
    <property type="match status" value="1"/>
</dbReference>
<dbReference type="GO" id="GO:0005525">
    <property type="term" value="F:GTP binding"/>
    <property type="evidence" value="ECO:0007669"/>
    <property type="project" value="UniProtKB-KW"/>
</dbReference>
<keyword evidence="5" id="KW-0694">RNA-binding</keyword>
<keyword evidence="4" id="KW-0547">Nucleotide-binding</keyword>
<proteinExistence type="inferred from homology"/>
<dbReference type="InterPro" id="IPR003607">
    <property type="entry name" value="HD/PDEase_dom"/>
</dbReference>
<dbReference type="FunFam" id="1.10.3210.10:FF:000001">
    <property type="entry name" value="GTP pyrophosphokinase RelA"/>
    <property type="match status" value="1"/>
</dbReference>
<accession>A0AAV6XJH6</accession>
<evidence type="ECO:0000256" key="1">
    <source>
        <dbReference type="ARBA" id="ARBA00007476"/>
    </source>
</evidence>
<gene>
    <name evidence="7" type="ORF">BUALT_Bualt07G0164800</name>
</gene>
<dbReference type="SUPFAM" id="SSF109604">
    <property type="entry name" value="HD-domain/PDEase-like"/>
    <property type="match status" value="1"/>
</dbReference>
<dbReference type="AlphaFoldDB" id="A0AAV6XJH6"/>
<dbReference type="GO" id="GO:0009507">
    <property type="term" value="C:chloroplast"/>
    <property type="evidence" value="ECO:0007669"/>
    <property type="project" value="TreeGrafter"/>
</dbReference>
<dbReference type="InterPro" id="IPR007685">
    <property type="entry name" value="RelA_SpoT"/>
</dbReference>
<feature type="domain" description="HD" evidence="6">
    <location>
        <begin position="235"/>
        <end position="339"/>
    </location>
</feature>
<dbReference type="InterPro" id="IPR043519">
    <property type="entry name" value="NT_sf"/>
</dbReference>
<evidence type="ECO:0000313" key="7">
    <source>
        <dbReference type="EMBL" id="KAG8380162.1"/>
    </source>
</evidence>
<reference evidence="7" key="1">
    <citation type="submission" date="2019-10" db="EMBL/GenBank/DDBJ databases">
        <authorList>
            <person name="Zhang R."/>
            <person name="Pan Y."/>
            <person name="Wang J."/>
            <person name="Ma R."/>
            <person name="Yu S."/>
        </authorList>
    </citation>
    <scope>NUCLEOTIDE SEQUENCE</scope>
    <source>
        <strain evidence="7">LA-IB0</strain>
        <tissue evidence="7">Leaf</tissue>
    </source>
</reference>
<evidence type="ECO:0000256" key="4">
    <source>
        <dbReference type="ARBA" id="ARBA00023134"/>
    </source>
</evidence>
<dbReference type="CDD" id="cd05399">
    <property type="entry name" value="NT_Rel-Spo_like"/>
    <property type="match status" value="1"/>
</dbReference>
<organism evidence="7 8">
    <name type="scientific">Buddleja alternifolia</name>
    <dbReference type="NCBI Taxonomy" id="168488"/>
    <lineage>
        <taxon>Eukaryota</taxon>
        <taxon>Viridiplantae</taxon>
        <taxon>Streptophyta</taxon>
        <taxon>Embryophyta</taxon>
        <taxon>Tracheophyta</taxon>
        <taxon>Spermatophyta</taxon>
        <taxon>Magnoliopsida</taxon>
        <taxon>eudicotyledons</taxon>
        <taxon>Gunneridae</taxon>
        <taxon>Pentapetalae</taxon>
        <taxon>asterids</taxon>
        <taxon>lamiids</taxon>
        <taxon>Lamiales</taxon>
        <taxon>Scrophulariaceae</taxon>
        <taxon>Buddlejeae</taxon>
        <taxon>Buddleja</taxon>
    </lineage>
</organism>
<sequence length="711" mass="78655">MGVPTIALYASPPSSVCSTAHQINPHASYDLDFNGRSSSSASASPSQKPSVGGLSCLFSSPPIKSASYSVGGEELGSLWHDRTDELGSSFRYSSLSSSLKRDQAHQSPVSVLQGLSNSIGSGSRSPPIRIGADFSSIRSGSGGMFNGFVRHALGSCVDYDSSPLALDVKGFDLTDELTFNMEDNAVELDLQPYAKDLLSDAQSRHSIFRDDFVVKAFHEAEKAHRGQKRASGHPYLQHCVETAVLLANIGANSTVVAAGLLHDTIDDSSVTYDHISTSCGTGVADLVEGVSKLSHLSKLARENNTASKTVEADRLHTMFLAMADARAVLIKLADRLHNMLTLDALPLIKQQRFAKETLEIFAPLANRLGIFTWKEQLENLCFRHLNPDHHQALSSKLVKSFDEALISSSIEKLEQALKDGGISYHCLSGRHKSLYSIYSKMLKKKLNMDEIHDIHGLRLIVETKEDCYKALTVVQQLWHEVPERFKDYIVSPKCNRYQSLHTVVIGEGMVPLEIQIRTKEMHLQAEYGFAAHWRYKEGDCKHSSFVLQMVEWARWVITWQCEAICKDSSSVGFVDSMKPPCTFPTHSKDCTFSCKPHCGSDGPVFVIMIENDKMSVQEFPANSSVMDVLEKAGRGRSRWTLYGLPVKEELRPRLNHEPISDPTRKLKMGDVVELTPAIPDKSLTEYREEIQRMYDKGTVPLAASSVASSRS</sequence>
<dbReference type="PROSITE" id="PS51831">
    <property type="entry name" value="HD"/>
    <property type="match status" value="1"/>
</dbReference>
<dbReference type="EC" id="2.7.6.5" evidence="2"/>
<dbReference type="SMART" id="SM00471">
    <property type="entry name" value="HDc"/>
    <property type="match status" value="1"/>
</dbReference>
<dbReference type="Gene3D" id="3.30.460.10">
    <property type="entry name" value="Beta Polymerase, domain 2"/>
    <property type="match status" value="1"/>
</dbReference>
<dbReference type="SMART" id="SM00954">
    <property type="entry name" value="RelA_SpoT"/>
    <property type="match status" value="1"/>
</dbReference>
<comment type="caution">
    <text evidence="7">The sequence shown here is derived from an EMBL/GenBank/DDBJ whole genome shotgun (WGS) entry which is preliminary data.</text>
</comment>
<name>A0AAV6XJH6_9LAMI</name>
<dbReference type="GO" id="GO:0008728">
    <property type="term" value="F:GTP diphosphokinase activity"/>
    <property type="evidence" value="ECO:0007669"/>
    <property type="project" value="UniProtKB-EC"/>
</dbReference>
<dbReference type="Pfam" id="PF13328">
    <property type="entry name" value="HD_4"/>
    <property type="match status" value="1"/>
</dbReference>
<dbReference type="GO" id="GO:0003723">
    <property type="term" value="F:RNA binding"/>
    <property type="evidence" value="ECO:0007669"/>
    <property type="project" value="UniProtKB-KW"/>
</dbReference>
<evidence type="ECO:0000256" key="5">
    <source>
        <dbReference type="PROSITE-ProRule" id="PRU00182"/>
    </source>
</evidence>
<dbReference type="Pfam" id="PF04607">
    <property type="entry name" value="RelA_SpoT"/>
    <property type="match status" value="1"/>
</dbReference>
<dbReference type="EMBL" id="WHWC01000007">
    <property type="protein sequence ID" value="KAG8380162.1"/>
    <property type="molecule type" value="Genomic_DNA"/>
</dbReference>
<keyword evidence="4" id="KW-0342">GTP-binding</keyword>
<keyword evidence="8" id="KW-1185">Reference proteome</keyword>
<evidence type="ECO:0000259" key="6">
    <source>
        <dbReference type="PROSITE" id="PS51831"/>
    </source>
</evidence>
<evidence type="ECO:0000256" key="2">
    <source>
        <dbReference type="ARBA" id="ARBA00013251"/>
    </source>
</evidence>
<dbReference type="GO" id="GO:0015969">
    <property type="term" value="P:guanosine tetraphosphate metabolic process"/>
    <property type="evidence" value="ECO:0007669"/>
    <property type="project" value="InterPro"/>
</dbReference>
<evidence type="ECO:0000256" key="3">
    <source>
        <dbReference type="ARBA" id="ARBA00023016"/>
    </source>
</evidence>
<dbReference type="Proteomes" id="UP000826271">
    <property type="component" value="Unassembled WGS sequence"/>
</dbReference>
<dbReference type="PANTHER" id="PTHR21262:SF0">
    <property type="entry name" value="GTP DIPHOSPHOKINASE RSH3, CHLOROPLASTIC-RELATED"/>
    <property type="match status" value="1"/>
</dbReference>
<protein>
    <recommendedName>
        <fullName evidence="2">GTP diphosphokinase</fullName>
        <ecNumber evidence="2">2.7.6.5</ecNumber>
    </recommendedName>
</protein>
<dbReference type="CDD" id="cd00077">
    <property type="entry name" value="HDc"/>
    <property type="match status" value="1"/>
</dbReference>
<dbReference type="Gene3D" id="1.10.3210.10">
    <property type="entry name" value="Hypothetical protein af1432"/>
    <property type="match status" value="1"/>
</dbReference>
<dbReference type="PROSITE" id="PS50889">
    <property type="entry name" value="S4"/>
    <property type="match status" value="1"/>
</dbReference>